<evidence type="ECO:0000256" key="5">
    <source>
        <dbReference type="SAM" id="Phobius"/>
    </source>
</evidence>
<feature type="transmembrane region" description="Helical" evidence="5">
    <location>
        <begin position="108"/>
        <end position="126"/>
    </location>
</feature>
<accession>A0AAC9B4L6</accession>
<organism evidence="7 8">
    <name type="scientific">Aeromonas veronii</name>
    <dbReference type="NCBI Taxonomy" id="654"/>
    <lineage>
        <taxon>Bacteria</taxon>
        <taxon>Pseudomonadati</taxon>
        <taxon>Pseudomonadota</taxon>
        <taxon>Gammaproteobacteria</taxon>
        <taxon>Aeromonadales</taxon>
        <taxon>Aeromonadaceae</taxon>
        <taxon>Aeromonas</taxon>
    </lineage>
</organism>
<evidence type="ECO:0000256" key="1">
    <source>
        <dbReference type="ARBA" id="ARBA00004141"/>
    </source>
</evidence>
<keyword evidence="3 5" id="KW-1133">Transmembrane helix</keyword>
<protein>
    <recommendedName>
        <fullName evidence="6">O-antigen ligase-related domain-containing protein</fullName>
    </recommendedName>
</protein>
<gene>
    <name evidence="7" type="ORF">WM43_00825</name>
</gene>
<dbReference type="PANTHER" id="PTHR37422">
    <property type="entry name" value="TEICHURONIC ACID BIOSYNTHESIS PROTEIN TUAE"/>
    <property type="match status" value="1"/>
</dbReference>
<comment type="subcellular location">
    <subcellularLocation>
        <location evidence="1">Membrane</location>
        <topology evidence="1">Multi-pass membrane protein</topology>
    </subcellularLocation>
</comment>
<evidence type="ECO:0000256" key="2">
    <source>
        <dbReference type="ARBA" id="ARBA00022692"/>
    </source>
</evidence>
<keyword evidence="2 5" id="KW-0812">Transmembrane</keyword>
<evidence type="ECO:0000313" key="8">
    <source>
        <dbReference type="Proteomes" id="UP000076809"/>
    </source>
</evidence>
<name>A0AAC9B4L6_AERVE</name>
<dbReference type="InterPro" id="IPR007016">
    <property type="entry name" value="O-antigen_ligase-rel_domated"/>
</dbReference>
<feature type="transmembrane region" description="Helical" evidence="5">
    <location>
        <begin position="41"/>
        <end position="65"/>
    </location>
</feature>
<feature type="transmembrane region" description="Helical" evidence="5">
    <location>
        <begin position="77"/>
        <end position="96"/>
    </location>
</feature>
<feature type="transmembrane region" description="Helical" evidence="5">
    <location>
        <begin position="160"/>
        <end position="180"/>
    </location>
</feature>
<feature type="transmembrane region" description="Helical" evidence="5">
    <location>
        <begin position="397"/>
        <end position="421"/>
    </location>
</feature>
<proteinExistence type="predicted"/>
<dbReference type="EMBL" id="CP014774">
    <property type="protein sequence ID" value="ANB51320.1"/>
    <property type="molecule type" value="Genomic_DNA"/>
</dbReference>
<feature type="transmembrane region" description="Helical" evidence="5">
    <location>
        <begin position="362"/>
        <end position="385"/>
    </location>
</feature>
<feature type="domain" description="O-antigen ligase-related" evidence="6">
    <location>
        <begin position="241"/>
        <end position="378"/>
    </location>
</feature>
<dbReference type="AlphaFoldDB" id="A0AAC9B4L6"/>
<feature type="transmembrane region" description="Helical" evidence="5">
    <location>
        <begin position="279"/>
        <end position="296"/>
    </location>
</feature>
<reference evidence="7 8" key="1">
    <citation type="journal article" date="2016" name="J. Clin. Microbiol.">
        <title>Detection and Whole-Genome Sequencing of Carbapenemase-Producing Aeromonas hydrophila Isolates from Routine Perirectal Surveillance Culture.</title>
        <authorList>
            <person name="Hughes H.Y."/>
            <person name="Conlan S.P."/>
            <person name="Lau A.F."/>
            <person name="Dekker J.P."/>
            <person name="Michelin A.V."/>
            <person name="Youn J.H."/>
            <person name="Henderson D.K."/>
            <person name="Frank K.M."/>
            <person name="Segre J.A."/>
            <person name="Palmore T.N."/>
        </authorList>
    </citation>
    <scope>NUCLEOTIDE SEQUENCE [LARGE SCALE GENOMIC DNA]</scope>
    <source>
        <strain evidence="7 8">AVNIH1</strain>
    </source>
</reference>
<feature type="transmembrane region" description="Helical" evidence="5">
    <location>
        <begin position="210"/>
        <end position="226"/>
    </location>
</feature>
<evidence type="ECO:0000313" key="7">
    <source>
        <dbReference type="EMBL" id="ANB51320.1"/>
    </source>
</evidence>
<dbReference type="InterPro" id="IPR051533">
    <property type="entry name" value="WaaL-like"/>
</dbReference>
<sequence length="473" mass="50414">MVGRIMARLTPAIWASAICLVLALLWWRLPHPLLLPVLGLAIPAIWFALRWPFLMVLGFVTFSFFRLHEVFPQLYPLKIPLLFSLAAIGALVWHILLTGRIKPYWSPALSWLTAFFVLVSIGVLFASNRGEAIATWTGSYSKIYLMTLATAWLVRTPGDFALAVRTFVVAGCLVALVALYNKASGIGLVEGTRVTIGRELGSVLGDPNDLALVLLFPAGFSLSLLLNQGNGVGGRLLGGLGFALTAAAIIATQSRGGLLGVCAVSGLFAWQRVKSKTLLISLGMVALVVLFAAAGISDRASGGAAESGVDASAMGRIYAWQAAWGMALGHPLVGVGLSNFYYNYFFYSPHWDGLNHAVHSTWFGVLAETGFVGLALFIGMVAVTLRSCWRCQLAGMPPAVITAMQGVMASMVGFVISGSFLTQGFTWPIYLELALAVAAIKYVQQAATEVNTAAADHQEATRLPAVPPKGARG</sequence>
<dbReference type="Proteomes" id="UP000076809">
    <property type="component" value="Chromosome"/>
</dbReference>
<feature type="transmembrane region" description="Helical" evidence="5">
    <location>
        <begin position="317"/>
        <end position="342"/>
    </location>
</feature>
<dbReference type="PANTHER" id="PTHR37422:SF13">
    <property type="entry name" value="LIPOPOLYSACCHARIDE BIOSYNTHESIS PROTEIN PA4999-RELATED"/>
    <property type="match status" value="1"/>
</dbReference>
<evidence type="ECO:0000256" key="4">
    <source>
        <dbReference type="ARBA" id="ARBA00023136"/>
    </source>
</evidence>
<dbReference type="Pfam" id="PF04932">
    <property type="entry name" value="Wzy_C"/>
    <property type="match status" value="1"/>
</dbReference>
<feature type="transmembrane region" description="Helical" evidence="5">
    <location>
        <begin position="12"/>
        <end position="29"/>
    </location>
</feature>
<keyword evidence="4 5" id="KW-0472">Membrane</keyword>
<evidence type="ECO:0000259" key="6">
    <source>
        <dbReference type="Pfam" id="PF04932"/>
    </source>
</evidence>
<feature type="transmembrane region" description="Helical" evidence="5">
    <location>
        <begin position="133"/>
        <end position="154"/>
    </location>
</feature>
<evidence type="ECO:0000256" key="3">
    <source>
        <dbReference type="ARBA" id="ARBA00022989"/>
    </source>
</evidence>
<dbReference type="GO" id="GO:0016020">
    <property type="term" value="C:membrane"/>
    <property type="evidence" value="ECO:0007669"/>
    <property type="project" value="UniProtKB-SubCell"/>
</dbReference>